<dbReference type="InterPro" id="IPR009060">
    <property type="entry name" value="UBA-like_sf"/>
</dbReference>
<feature type="domain" description="UBA" evidence="3">
    <location>
        <begin position="213"/>
        <end position="257"/>
    </location>
</feature>
<dbReference type="Gene3D" id="1.10.8.10">
    <property type="entry name" value="DNA helicase RuvA subunit, C-terminal domain"/>
    <property type="match status" value="1"/>
</dbReference>
<keyword evidence="1" id="KW-0479">Metal-binding</keyword>
<keyword evidence="1" id="KW-0863">Zinc-finger</keyword>
<dbReference type="Proteomes" id="UP000490939">
    <property type="component" value="Unassembled WGS sequence"/>
</dbReference>
<feature type="region of interest" description="Disordered" evidence="2">
    <location>
        <begin position="296"/>
        <end position="326"/>
    </location>
</feature>
<keyword evidence="8" id="KW-1185">Reference proteome</keyword>
<dbReference type="Pfam" id="PF01412">
    <property type="entry name" value="ArfGap"/>
    <property type="match status" value="1"/>
</dbReference>
<dbReference type="PROSITE" id="PS50030">
    <property type="entry name" value="UBA"/>
    <property type="match status" value="1"/>
</dbReference>
<organism evidence="5 7">
    <name type="scientific">Venturia inaequalis</name>
    <name type="common">Apple scab fungus</name>
    <dbReference type="NCBI Taxonomy" id="5025"/>
    <lineage>
        <taxon>Eukaryota</taxon>
        <taxon>Fungi</taxon>
        <taxon>Dikarya</taxon>
        <taxon>Ascomycota</taxon>
        <taxon>Pezizomycotina</taxon>
        <taxon>Dothideomycetes</taxon>
        <taxon>Pleosporomycetidae</taxon>
        <taxon>Venturiales</taxon>
        <taxon>Venturiaceae</taxon>
        <taxon>Venturia</taxon>
    </lineage>
</organism>
<dbReference type="EMBL" id="WNWS01000211">
    <property type="protein sequence ID" value="KAE9974715.1"/>
    <property type="molecule type" value="Genomic_DNA"/>
</dbReference>
<feature type="region of interest" description="Disordered" evidence="2">
    <location>
        <begin position="499"/>
        <end position="581"/>
    </location>
</feature>
<feature type="compositionally biased region" description="Low complexity" evidence="2">
    <location>
        <begin position="435"/>
        <end position="460"/>
    </location>
</feature>
<dbReference type="InterPro" id="IPR037278">
    <property type="entry name" value="ARFGAP/RecO"/>
</dbReference>
<dbReference type="InterPro" id="IPR038508">
    <property type="entry name" value="ArfGAP_dom_sf"/>
</dbReference>
<dbReference type="SUPFAM" id="SSF57863">
    <property type="entry name" value="ArfGap/RecO-like zinc finger"/>
    <property type="match status" value="1"/>
</dbReference>
<dbReference type="InterPro" id="IPR051718">
    <property type="entry name" value="ARF_GTPase-activating"/>
</dbReference>
<sequence length="753" mass="82806">MATINKRQQVRNERGLQELIKTVPGNDRCADCATKNPGWASWSLGIFLCIRCAALHRKLGTHISKVKSLSMDSWSNDQVESMKRIGNVNSNHTYNPRNTKPSIPIDADEIEGVMERFIRQKYEHRAFAVESAPGSRQNTGSTSSDDRPPPLPPKPSKRFHFPSLRAASSTFPIRSSPLSPPTSPGLSGFGREPSPPPKDKKPAKFLGAEVGGSRDDGFETKMAYLREMGFPDDRRNMQVLRGLDGNVERSVETLVRLGEASKSSSRTHSPLPPSPLADVGFTTGFTNGITVDKTRITPRADKSNNPFDINVHKSLPPPPAQGQTGARGAFMERTVSPLVSSNPFLQSGQQTQQTALDQSFQNMQISQLQQQHQQPQILQDQSFPNLQNSQQFQQSQQQAANPQLFPNTTGGYNASQPQTNPFLQTYTPPPMPQVPTQYQQFTQPSPFQPPQQQLNHNQQQATGQANPFLRTSRSQIFNHTNSFDQTAPFGVNDIQQASAHNVVQQQQQQQQPAQMATPQPQTSYNPFQSNQSQQQQYQAVQTSSPFQQGHPASPFQQTQNPSPFQSMTAPQSQQHVTYQEPQALQHSNTMPFLPFAAPASAHPQQQQSSFNPPQQQQHQAAYLPPRQDKNSILALYNYPQAYPPPASMNAAHDSGQVQAPTTINGQRRSVTMPVSSMPSRGNINPFALNGTTHGSLGGVGNVNGMDGMSTGLSAAPTNGYRHVSNESVQFGADMMMNGRHSPDAFAGLSARLR</sequence>
<feature type="compositionally biased region" description="Low complexity" evidence="2">
    <location>
        <begin position="504"/>
        <end position="544"/>
    </location>
</feature>
<dbReference type="EMBL" id="WNWR01000011">
    <property type="protein sequence ID" value="KAE9994194.1"/>
    <property type="molecule type" value="Genomic_DNA"/>
</dbReference>
<feature type="region of interest" description="Disordered" evidence="2">
    <location>
        <begin position="593"/>
        <end position="622"/>
    </location>
</feature>
<evidence type="ECO:0000313" key="6">
    <source>
        <dbReference type="EMBL" id="KAE9994194.1"/>
    </source>
</evidence>
<protein>
    <recommendedName>
        <fullName evidence="9">ArfGap-domain-containing protein</fullName>
    </recommendedName>
</protein>
<feature type="region of interest" description="Disordered" evidence="2">
    <location>
        <begin position="258"/>
        <end position="279"/>
    </location>
</feature>
<dbReference type="FunFam" id="1.10.220.150:FF:000026">
    <property type="entry name" value="GTPase activating protein for Arf, putative"/>
    <property type="match status" value="1"/>
</dbReference>
<feature type="compositionally biased region" description="Low complexity" evidence="2">
    <location>
        <begin position="594"/>
        <end position="619"/>
    </location>
</feature>
<evidence type="ECO:0008006" key="9">
    <source>
        <dbReference type="Google" id="ProtNLM"/>
    </source>
</evidence>
<dbReference type="SUPFAM" id="SSF46934">
    <property type="entry name" value="UBA-like"/>
    <property type="match status" value="1"/>
</dbReference>
<dbReference type="Proteomes" id="UP000447873">
    <property type="component" value="Unassembled WGS sequence"/>
</dbReference>
<evidence type="ECO:0000259" key="4">
    <source>
        <dbReference type="PROSITE" id="PS50115"/>
    </source>
</evidence>
<name>A0A8H3US03_VENIN</name>
<gene>
    <name evidence="6" type="ORF">EG327_000476</name>
    <name evidence="5" type="ORF">EG328_003672</name>
</gene>
<dbReference type="GO" id="GO:0005096">
    <property type="term" value="F:GTPase activator activity"/>
    <property type="evidence" value="ECO:0007669"/>
    <property type="project" value="InterPro"/>
</dbReference>
<dbReference type="PANTHER" id="PTHR45705:SF7">
    <property type="entry name" value="ACTIVATING PROTEIN FOR ARF, PUTATIVE (AFU_ORTHOLOGUE AFUA_4G09120)-RELATED"/>
    <property type="match status" value="1"/>
</dbReference>
<keyword evidence="1" id="KW-0862">Zinc</keyword>
<dbReference type="InterPro" id="IPR015940">
    <property type="entry name" value="UBA"/>
</dbReference>
<evidence type="ECO:0000313" key="7">
    <source>
        <dbReference type="Proteomes" id="UP000447873"/>
    </source>
</evidence>
<dbReference type="GO" id="GO:0005737">
    <property type="term" value="C:cytoplasm"/>
    <property type="evidence" value="ECO:0007669"/>
    <property type="project" value="TreeGrafter"/>
</dbReference>
<feature type="compositionally biased region" description="Polar residues" evidence="2">
    <location>
        <begin position="134"/>
        <end position="143"/>
    </location>
</feature>
<feature type="domain" description="Arf-GAP" evidence="4">
    <location>
        <begin position="14"/>
        <end position="136"/>
    </location>
</feature>
<accession>A0A8H3US03</accession>
<feature type="compositionally biased region" description="Low complexity" evidence="2">
    <location>
        <begin position="387"/>
        <end position="405"/>
    </location>
</feature>
<feature type="region of interest" description="Disordered" evidence="2">
    <location>
        <begin position="387"/>
        <end position="464"/>
    </location>
</feature>
<dbReference type="Gene3D" id="1.10.220.150">
    <property type="entry name" value="Arf GTPase activating protein"/>
    <property type="match status" value="1"/>
</dbReference>
<dbReference type="SMART" id="SM00105">
    <property type="entry name" value="ArfGap"/>
    <property type="match status" value="1"/>
</dbReference>
<dbReference type="OrthoDB" id="10266696at2759"/>
<dbReference type="PANTHER" id="PTHR45705">
    <property type="entry name" value="FI20236P1"/>
    <property type="match status" value="1"/>
</dbReference>
<dbReference type="PRINTS" id="PR00405">
    <property type="entry name" value="REVINTRACTNG"/>
</dbReference>
<feature type="region of interest" description="Disordered" evidence="2">
    <location>
        <begin position="128"/>
        <end position="216"/>
    </location>
</feature>
<feature type="compositionally biased region" description="Polar residues" evidence="2">
    <location>
        <begin position="406"/>
        <end position="426"/>
    </location>
</feature>
<feature type="compositionally biased region" description="Polar residues" evidence="2">
    <location>
        <begin position="554"/>
        <end position="581"/>
    </location>
</feature>
<comment type="caution">
    <text evidence="5">The sequence shown here is derived from an EMBL/GenBank/DDBJ whole genome shotgun (WGS) entry which is preliminary data.</text>
</comment>
<dbReference type="AlphaFoldDB" id="A0A8H3US03"/>
<dbReference type="PROSITE" id="PS50115">
    <property type="entry name" value="ARFGAP"/>
    <property type="match status" value="1"/>
</dbReference>
<dbReference type="CDD" id="cd08204">
    <property type="entry name" value="ArfGap"/>
    <property type="match status" value="1"/>
</dbReference>
<evidence type="ECO:0000256" key="2">
    <source>
        <dbReference type="SAM" id="MobiDB-lite"/>
    </source>
</evidence>
<dbReference type="InterPro" id="IPR001164">
    <property type="entry name" value="ArfGAP_dom"/>
</dbReference>
<dbReference type="GO" id="GO:0008270">
    <property type="term" value="F:zinc ion binding"/>
    <property type="evidence" value="ECO:0007669"/>
    <property type="project" value="UniProtKB-KW"/>
</dbReference>
<evidence type="ECO:0000259" key="3">
    <source>
        <dbReference type="PROSITE" id="PS50030"/>
    </source>
</evidence>
<proteinExistence type="predicted"/>
<evidence type="ECO:0000256" key="1">
    <source>
        <dbReference type="PROSITE-ProRule" id="PRU00288"/>
    </source>
</evidence>
<reference evidence="5 7" key="1">
    <citation type="submission" date="2018-12" db="EMBL/GenBank/DDBJ databases">
        <title>Venturia inaequalis Genome Resource.</title>
        <authorList>
            <person name="Lichtner F.J."/>
        </authorList>
    </citation>
    <scope>NUCLEOTIDE SEQUENCE [LARGE SCALE GENOMIC DNA]</scope>
    <source>
        <strain evidence="5 7">120213</strain>
        <strain evidence="6 8">DMI_063113</strain>
    </source>
</reference>
<evidence type="ECO:0000313" key="5">
    <source>
        <dbReference type="EMBL" id="KAE9974715.1"/>
    </source>
</evidence>
<evidence type="ECO:0000313" key="8">
    <source>
        <dbReference type="Proteomes" id="UP000490939"/>
    </source>
</evidence>